<keyword evidence="4 6" id="KW-1133">Transmembrane helix</keyword>
<dbReference type="PROSITE" id="PS50850">
    <property type="entry name" value="MFS"/>
    <property type="match status" value="1"/>
</dbReference>
<organism evidence="8 9">
    <name type="scientific">Azotobacter chroococcum NCIMB 8003</name>
    <dbReference type="NCBI Taxonomy" id="1328314"/>
    <lineage>
        <taxon>Bacteria</taxon>
        <taxon>Pseudomonadati</taxon>
        <taxon>Pseudomonadota</taxon>
        <taxon>Gammaproteobacteria</taxon>
        <taxon>Pseudomonadales</taxon>
        <taxon>Pseudomonadaceae</taxon>
        <taxon>Azotobacter</taxon>
    </lineage>
</organism>
<feature type="transmembrane region" description="Helical" evidence="6">
    <location>
        <begin position="5"/>
        <end position="25"/>
    </location>
</feature>
<feature type="domain" description="Major facilitator superfamily (MFS) profile" evidence="7">
    <location>
        <begin position="4"/>
        <end position="384"/>
    </location>
</feature>
<dbReference type="GO" id="GO:0022857">
    <property type="term" value="F:transmembrane transporter activity"/>
    <property type="evidence" value="ECO:0007669"/>
    <property type="project" value="InterPro"/>
</dbReference>
<evidence type="ECO:0000256" key="2">
    <source>
        <dbReference type="ARBA" id="ARBA00022475"/>
    </source>
</evidence>
<feature type="transmembrane region" description="Helical" evidence="6">
    <location>
        <begin position="103"/>
        <end position="121"/>
    </location>
</feature>
<feature type="transmembrane region" description="Helical" evidence="6">
    <location>
        <begin position="330"/>
        <end position="351"/>
    </location>
</feature>
<feature type="transmembrane region" description="Helical" evidence="6">
    <location>
        <begin position="357"/>
        <end position="379"/>
    </location>
</feature>
<keyword evidence="9" id="KW-1185">Reference proteome</keyword>
<proteinExistence type="predicted"/>
<evidence type="ECO:0000256" key="3">
    <source>
        <dbReference type="ARBA" id="ARBA00022692"/>
    </source>
</evidence>
<feature type="transmembrane region" description="Helical" evidence="6">
    <location>
        <begin position="156"/>
        <end position="182"/>
    </location>
</feature>
<evidence type="ECO:0000256" key="4">
    <source>
        <dbReference type="ARBA" id="ARBA00022989"/>
    </source>
</evidence>
<dbReference type="AlphaFoldDB" id="A0A0C4WMB9"/>
<dbReference type="KEGG" id="acx:Achr_f2540"/>
<feature type="transmembrane region" description="Helical" evidence="6">
    <location>
        <begin position="291"/>
        <end position="309"/>
    </location>
</feature>
<keyword evidence="3 6" id="KW-0812">Transmembrane</keyword>
<dbReference type="InterPro" id="IPR050189">
    <property type="entry name" value="MFS_Efflux_Transporters"/>
</dbReference>
<accession>A0A0C4WMB9</accession>
<reference evidence="8 9" key="1">
    <citation type="journal article" date="2015" name="PLoS ONE">
        <title>Azotobacter Genomes: The Genome of Azotobacter chroococcum NCIMB 8003 (ATCC 4412).</title>
        <authorList>
            <person name="Robson R.L."/>
            <person name="Jones R."/>
            <person name="Robson R.M."/>
            <person name="Schwartz A."/>
            <person name="Richardson T.H."/>
        </authorList>
    </citation>
    <scope>NUCLEOTIDE SEQUENCE [LARGE SCALE GENOMIC DNA]</scope>
    <source>
        <strain evidence="8 9">NCIMB 8003</strain>
        <plasmid evidence="9">Plasmid pAcX50f</plasmid>
    </source>
</reference>
<dbReference type="SUPFAM" id="SSF103473">
    <property type="entry name" value="MFS general substrate transporter"/>
    <property type="match status" value="1"/>
</dbReference>
<name>A0A0C4WMB9_9GAMM</name>
<evidence type="ECO:0000256" key="6">
    <source>
        <dbReference type="SAM" id="Phobius"/>
    </source>
</evidence>
<evidence type="ECO:0000256" key="5">
    <source>
        <dbReference type="ARBA" id="ARBA00023136"/>
    </source>
</evidence>
<dbReference type="InterPro" id="IPR011701">
    <property type="entry name" value="MFS"/>
</dbReference>
<dbReference type="EMBL" id="CP010421">
    <property type="protein sequence ID" value="AJE23948.1"/>
    <property type="molecule type" value="Genomic_DNA"/>
</dbReference>
<comment type="subcellular location">
    <subcellularLocation>
        <location evidence="1">Cell membrane</location>
        <topology evidence="1">Multi-pass membrane protein</topology>
    </subcellularLocation>
</comment>
<feature type="transmembrane region" description="Helical" evidence="6">
    <location>
        <begin position="128"/>
        <end position="150"/>
    </location>
</feature>
<feature type="transmembrane region" description="Helical" evidence="6">
    <location>
        <begin position="269"/>
        <end position="285"/>
    </location>
</feature>
<feature type="transmembrane region" description="Helical" evidence="6">
    <location>
        <begin position="70"/>
        <end position="91"/>
    </location>
</feature>
<dbReference type="PANTHER" id="PTHR43124:SF8">
    <property type="entry name" value="INNER MEMBRANE TRANSPORT PROTEIN YDHP"/>
    <property type="match status" value="1"/>
</dbReference>
<dbReference type="PANTHER" id="PTHR43124">
    <property type="entry name" value="PURINE EFFLUX PUMP PBUE"/>
    <property type="match status" value="1"/>
</dbReference>
<sequence>MPAVIYVFTLCAFAIGFTEFISIGLTSTLAENLHASVAQVGLAVTFYAAGVVIGAPVLTALASSWSRKRLLLVAMLAFTAGNVLAALSTHLPLLLSARLLSGLAHGVFFAVASSVATRLVAPERAGAALSLVFGGVTVAMALGVPVGTWLGSVLPWQWIFALISTCGLVGVLGVACWMPAGAGDLASSGPGWRQLPVLFDRRLLAGASLPLLAYTGSFALYTFVTPLLLQVTHADIRGASAMLLAYGIGAAIGNLVGGRMTDRMGMDRTSLWLLAGIAAVLALIGLGQAHFPVMVVLVMALGLTTYGAIPPLQSRILGLAHRHRPQALDVASGLNIAAFNAGVVAGSMLGAASLERWGLPSLAWIGLTIALLALFALLWQRGRASMRFDPADVSA</sequence>
<dbReference type="InterPro" id="IPR036259">
    <property type="entry name" value="MFS_trans_sf"/>
</dbReference>
<keyword evidence="2" id="KW-1003">Cell membrane</keyword>
<dbReference type="GO" id="GO:0005886">
    <property type="term" value="C:plasma membrane"/>
    <property type="evidence" value="ECO:0007669"/>
    <property type="project" value="UniProtKB-SubCell"/>
</dbReference>
<gene>
    <name evidence="8" type="ORF">Achr_f2540</name>
</gene>
<dbReference type="InterPro" id="IPR020846">
    <property type="entry name" value="MFS_dom"/>
</dbReference>
<evidence type="ECO:0000313" key="8">
    <source>
        <dbReference type="EMBL" id="AJE23948.1"/>
    </source>
</evidence>
<evidence type="ECO:0000259" key="7">
    <source>
        <dbReference type="PROSITE" id="PS50850"/>
    </source>
</evidence>
<feature type="transmembrane region" description="Helical" evidence="6">
    <location>
        <begin position="203"/>
        <end position="224"/>
    </location>
</feature>
<feature type="transmembrane region" description="Helical" evidence="6">
    <location>
        <begin position="37"/>
        <end position="58"/>
    </location>
</feature>
<geneLocation type="plasmid" evidence="8 9">
    <name>pAcX50f</name>
</geneLocation>
<evidence type="ECO:0000313" key="9">
    <source>
        <dbReference type="Proteomes" id="UP000068210"/>
    </source>
</evidence>
<dbReference type="Gene3D" id="1.20.1250.20">
    <property type="entry name" value="MFS general substrate transporter like domains"/>
    <property type="match status" value="2"/>
</dbReference>
<keyword evidence="5 6" id="KW-0472">Membrane</keyword>
<feature type="transmembrane region" description="Helical" evidence="6">
    <location>
        <begin position="236"/>
        <end position="257"/>
    </location>
</feature>
<dbReference type="HOGENOM" id="CLU_001265_61_2_6"/>
<evidence type="ECO:0000256" key="1">
    <source>
        <dbReference type="ARBA" id="ARBA00004651"/>
    </source>
</evidence>
<dbReference type="Pfam" id="PF07690">
    <property type="entry name" value="MFS_1"/>
    <property type="match status" value="1"/>
</dbReference>
<protein>
    <submittedName>
        <fullName evidence="8">Major facilitator superfamily</fullName>
    </submittedName>
</protein>
<keyword evidence="8" id="KW-0614">Plasmid</keyword>
<dbReference type="Proteomes" id="UP000068210">
    <property type="component" value="Plasmid pAcX50f"/>
</dbReference>
<dbReference type="CDD" id="cd17324">
    <property type="entry name" value="MFS_NepI_like"/>
    <property type="match status" value="1"/>
</dbReference>